<gene>
    <name evidence="1" type="ORF">FHX68_2280</name>
</gene>
<accession>A0A4Y3ULX2</accession>
<evidence type="ECO:0000313" key="2">
    <source>
        <dbReference type="Proteomes" id="UP000319804"/>
    </source>
</evidence>
<dbReference type="AlphaFoldDB" id="A0A4Y3ULX2"/>
<organism evidence="1 2">
    <name type="scientific">Microbacterium lacticum</name>
    <dbReference type="NCBI Taxonomy" id="33885"/>
    <lineage>
        <taxon>Bacteria</taxon>
        <taxon>Bacillati</taxon>
        <taxon>Actinomycetota</taxon>
        <taxon>Actinomycetes</taxon>
        <taxon>Micrococcales</taxon>
        <taxon>Microbacteriaceae</taxon>
        <taxon>Microbacterium</taxon>
    </lineage>
</organism>
<dbReference type="OrthoDB" id="4558101at2"/>
<name>A0A4Y3ULX2_9MICO</name>
<reference evidence="1 2" key="1">
    <citation type="submission" date="2019-06" db="EMBL/GenBank/DDBJ databases">
        <title>Sequencing the genomes of 1000 actinobacteria strains.</title>
        <authorList>
            <person name="Klenk H.-P."/>
        </authorList>
    </citation>
    <scope>NUCLEOTIDE SEQUENCE [LARGE SCALE GENOMIC DNA]</scope>
    <source>
        <strain evidence="1 2">DSM 20427</strain>
    </source>
</reference>
<comment type="caution">
    <text evidence="1">The sequence shown here is derived from an EMBL/GenBank/DDBJ whole genome shotgun (WGS) entry which is preliminary data.</text>
</comment>
<dbReference type="RefSeq" id="WP_137318494.1">
    <property type="nucleotide sequence ID" value="NZ_BJNA01000051.1"/>
</dbReference>
<keyword evidence="2" id="KW-1185">Reference proteome</keyword>
<proteinExistence type="predicted"/>
<evidence type="ECO:0000313" key="1">
    <source>
        <dbReference type="EMBL" id="TQM98240.1"/>
    </source>
</evidence>
<protein>
    <submittedName>
        <fullName evidence="1">Uncharacterized protein</fullName>
    </submittedName>
</protein>
<dbReference type="Proteomes" id="UP000319804">
    <property type="component" value="Unassembled WGS sequence"/>
</dbReference>
<dbReference type="EMBL" id="VFPS01000003">
    <property type="protein sequence ID" value="TQM98240.1"/>
    <property type="molecule type" value="Genomic_DNA"/>
</dbReference>
<sequence length="66" mass="7439">MGNTEKTATRFHLEIDLAAVAGDPGEELSRVLRYWAGNMKHYDLGQPAAETVYDSEYREVGHWTLA</sequence>